<proteinExistence type="predicted"/>
<dbReference type="Proteomes" id="UP000288805">
    <property type="component" value="Unassembled WGS sequence"/>
</dbReference>
<comment type="caution">
    <text evidence="1">The sequence shown here is derived from an EMBL/GenBank/DDBJ whole genome shotgun (WGS) entry which is preliminary data.</text>
</comment>
<dbReference type="PANTHER" id="PTHR36617:SF16">
    <property type="entry name" value="OS04G0516500 PROTEIN"/>
    <property type="match status" value="1"/>
</dbReference>
<evidence type="ECO:0008006" key="3">
    <source>
        <dbReference type="Google" id="ProtNLM"/>
    </source>
</evidence>
<name>A0A438F8V8_VITVI</name>
<gene>
    <name evidence="1" type="ORF">CK203_072593</name>
</gene>
<protein>
    <recommendedName>
        <fullName evidence="3">Reverse transcriptase zinc-binding domain-containing protein</fullName>
    </recommendedName>
</protein>
<dbReference type="EMBL" id="QGNW01001077">
    <property type="protein sequence ID" value="RVW56391.1"/>
    <property type="molecule type" value="Genomic_DNA"/>
</dbReference>
<dbReference type="AlphaFoldDB" id="A0A438F8V8"/>
<reference evidence="1 2" key="1">
    <citation type="journal article" date="2018" name="PLoS Genet.">
        <title>Population sequencing reveals clonal diversity and ancestral inbreeding in the grapevine cultivar Chardonnay.</title>
        <authorList>
            <person name="Roach M.J."/>
            <person name="Johnson D.L."/>
            <person name="Bohlmann J."/>
            <person name="van Vuuren H.J."/>
            <person name="Jones S.J."/>
            <person name="Pretorius I.S."/>
            <person name="Schmidt S.A."/>
            <person name="Borneman A.R."/>
        </authorList>
    </citation>
    <scope>NUCLEOTIDE SEQUENCE [LARGE SCALE GENOMIC DNA]</scope>
    <source>
        <strain evidence="2">cv. Chardonnay</strain>
        <tissue evidence="1">Leaf</tissue>
    </source>
</reference>
<evidence type="ECO:0000313" key="1">
    <source>
        <dbReference type="EMBL" id="RVW56391.1"/>
    </source>
</evidence>
<dbReference type="PANTHER" id="PTHR36617">
    <property type="entry name" value="PROTEIN, PUTATIVE-RELATED"/>
    <property type="match status" value="1"/>
</dbReference>
<evidence type="ECO:0000313" key="2">
    <source>
        <dbReference type="Proteomes" id="UP000288805"/>
    </source>
</evidence>
<accession>A0A438F8V8</accession>
<sequence length="95" mass="10862">MVGGLYKLLAKVLANRLKRMGALWHQVINRKYGVEEGGWCTREVREGNGRRARFWKDRWCGDEALSISFPSLYALSTSKEAWVAEVWDTLGEDGD</sequence>
<organism evidence="1 2">
    <name type="scientific">Vitis vinifera</name>
    <name type="common">Grape</name>
    <dbReference type="NCBI Taxonomy" id="29760"/>
    <lineage>
        <taxon>Eukaryota</taxon>
        <taxon>Viridiplantae</taxon>
        <taxon>Streptophyta</taxon>
        <taxon>Embryophyta</taxon>
        <taxon>Tracheophyta</taxon>
        <taxon>Spermatophyta</taxon>
        <taxon>Magnoliopsida</taxon>
        <taxon>eudicotyledons</taxon>
        <taxon>Gunneridae</taxon>
        <taxon>Pentapetalae</taxon>
        <taxon>rosids</taxon>
        <taxon>Vitales</taxon>
        <taxon>Vitaceae</taxon>
        <taxon>Viteae</taxon>
        <taxon>Vitis</taxon>
    </lineage>
</organism>